<dbReference type="PANTHER" id="PTHR45710:SF26">
    <property type="entry name" value="RH26557P"/>
    <property type="match status" value="1"/>
</dbReference>
<evidence type="ECO:0000313" key="4">
    <source>
        <dbReference type="Proteomes" id="UP001479290"/>
    </source>
</evidence>
<dbReference type="InterPro" id="IPR016187">
    <property type="entry name" value="CTDL_fold"/>
</dbReference>
<dbReference type="Gene3D" id="3.10.100.10">
    <property type="entry name" value="Mannose-Binding Protein A, subunit A"/>
    <property type="match status" value="1"/>
</dbReference>
<evidence type="ECO:0000313" key="3">
    <source>
        <dbReference type="EMBL" id="KAK9975353.1"/>
    </source>
</evidence>
<reference evidence="3 4" key="1">
    <citation type="submission" date="2024-05" db="EMBL/GenBank/DDBJ databases">
        <title>A high-quality chromosomal-level genome assembly of Topmouth culter (Culter alburnus).</title>
        <authorList>
            <person name="Zhao H."/>
        </authorList>
    </citation>
    <scope>NUCLEOTIDE SEQUENCE [LARGE SCALE GENOMIC DNA]</scope>
    <source>
        <strain evidence="3">CATC2023</strain>
        <tissue evidence="3">Muscle</tissue>
    </source>
</reference>
<protein>
    <recommendedName>
        <fullName evidence="2">C-type lectin domain-containing protein</fullName>
    </recommendedName>
</protein>
<dbReference type="InterPro" id="IPR016186">
    <property type="entry name" value="C-type_lectin-like/link_sf"/>
</dbReference>
<dbReference type="SUPFAM" id="SSF56436">
    <property type="entry name" value="C-type lectin-like"/>
    <property type="match status" value="1"/>
</dbReference>
<comment type="caution">
    <text evidence="3">The sequence shown here is derived from an EMBL/GenBank/DDBJ whole genome shotgun (WGS) entry which is preliminary data.</text>
</comment>
<dbReference type="PANTHER" id="PTHR45710">
    <property type="entry name" value="C-TYPE LECTIN DOMAIN-CONTAINING PROTEIN 180"/>
    <property type="match status" value="1"/>
</dbReference>
<keyword evidence="4" id="KW-1185">Reference proteome</keyword>
<evidence type="ECO:0000256" key="1">
    <source>
        <dbReference type="ARBA" id="ARBA00004401"/>
    </source>
</evidence>
<dbReference type="Proteomes" id="UP001479290">
    <property type="component" value="Unassembled WGS sequence"/>
</dbReference>
<feature type="domain" description="C-type lectin" evidence="2">
    <location>
        <begin position="12"/>
        <end position="87"/>
    </location>
</feature>
<feature type="non-terminal residue" evidence="3">
    <location>
        <position position="1"/>
    </location>
</feature>
<gene>
    <name evidence="3" type="ORF">ABG768_023404</name>
</gene>
<dbReference type="InterPro" id="IPR001304">
    <property type="entry name" value="C-type_lectin-like"/>
</dbReference>
<dbReference type="PROSITE" id="PS50041">
    <property type="entry name" value="C_TYPE_LECTIN_2"/>
    <property type="match status" value="1"/>
</dbReference>
<dbReference type="GO" id="GO:0005886">
    <property type="term" value="C:plasma membrane"/>
    <property type="evidence" value="ECO:0007669"/>
    <property type="project" value="UniProtKB-SubCell"/>
</dbReference>
<evidence type="ECO:0000259" key="2">
    <source>
        <dbReference type="PROSITE" id="PS50041"/>
    </source>
</evidence>
<comment type="subcellular location">
    <subcellularLocation>
        <location evidence="1">Cell membrane</location>
        <topology evidence="1">Single-pass type II membrane protein</topology>
    </subcellularLocation>
</comment>
<dbReference type="InterPro" id="IPR050828">
    <property type="entry name" value="C-type_lectin/matrix_domain"/>
</dbReference>
<dbReference type="EMBL" id="JAWDJR010000005">
    <property type="protein sequence ID" value="KAK9975353.1"/>
    <property type="molecule type" value="Genomic_DNA"/>
</dbReference>
<proteinExistence type="predicted"/>
<organism evidence="3 4">
    <name type="scientific">Culter alburnus</name>
    <name type="common">Topmouth culter</name>
    <dbReference type="NCBI Taxonomy" id="194366"/>
    <lineage>
        <taxon>Eukaryota</taxon>
        <taxon>Metazoa</taxon>
        <taxon>Chordata</taxon>
        <taxon>Craniata</taxon>
        <taxon>Vertebrata</taxon>
        <taxon>Euteleostomi</taxon>
        <taxon>Actinopterygii</taxon>
        <taxon>Neopterygii</taxon>
        <taxon>Teleostei</taxon>
        <taxon>Ostariophysi</taxon>
        <taxon>Cypriniformes</taxon>
        <taxon>Xenocyprididae</taxon>
        <taxon>Xenocypridinae</taxon>
        <taxon>Culter</taxon>
    </lineage>
</organism>
<dbReference type="AlphaFoldDB" id="A0AAW2AQT5"/>
<dbReference type="Pfam" id="PF00059">
    <property type="entry name" value="Lectin_C"/>
    <property type="match status" value="1"/>
</dbReference>
<sequence>VPVTCKSGWISYKSSCFLFSRSSLNWTEARDYCKTQDVLLLKIQDDDEEWEFLNNHTIPTFYWVGLTDQTTGQWRWADDTPYTMNTE</sequence>
<name>A0AAW2AQT5_CULAL</name>
<accession>A0AAW2AQT5</accession>